<accession>A0A3N4J7P1</accession>
<keyword evidence="2" id="KW-1185">Reference proteome</keyword>
<dbReference type="OrthoDB" id="5317203at2759"/>
<dbReference type="Proteomes" id="UP000276215">
    <property type="component" value="Unassembled WGS sequence"/>
</dbReference>
<sequence length="103" mass="11631">MFEGHMESRKHFLSDHEKYNPVENTQALANHVFDLSEHVHHIGDKVGASHHMLEMAVTCQRDGENNLRIIGDDAIGLKTQCAVLQPRNGGLREDMGQLREEMG</sequence>
<proteinExistence type="predicted"/>
<reference evidence="1 2" key="1">
    <citation type="journal article" date="2018" name="Nat. Ecol. Evol.">
        <title>Pezizomycetes genomes reveal the molecular basis of ectomycorrhizal truffle lifestyle.</title>
        <authorList>
            <person name="Murat C."/>
            <person name="Payen T."/>
            <person name="Noel B."/>
            <person name="Kuo A."/>
            <person name="Morin E."/>
            <person name="Chen J."/>
            <person name="Kohler A."/>
            <person name="Krizsan K."/>
            <person name="Balestrini R."/>
            <person name="Da Silva C."/>
            <person name="Montanini B."/>
            <person name="Hainaut M."/>
            <person name="Levati E."/>
            <person name="Barry K.W."/>
            <person name="Belfiori B."/>
            <person name="Cichocki N."/>
            <person name="Clum A."/>
            <person name="Dockter R.B."/>
            <person name="Fauchery L."/>
            <person name="Guy J."/>
            <person name="Iotti M."/>
            <person name="Le Tacon F."/>
            <person name="Lindquist E.A."/>
            <person name="Lipzen A."/>
            <person name="Malagnac F."/>
            <person name="Mello A."/>
            <person name="Molinier V."/>
            <person name="Miyauchi S."/>
            <person name="Poulain J."/>
            <person name="Riccioni C."/>
            <person name="Rubini A."/>
            <person name="Sitrit Y."/>
            <person name="Splivallo R."/>
            <person name="Traeger S."/>
            <person name="Wang M."/>
            <person name="Zifcakova L."/>
            <person name="Wipf D."/>
            <person name="Zambonelli A."/>
            <person name="Paolocci F."/>
            <person name="Nowrousian M."/>
            <person name="Ottonello S."/>
            <person name="Baldrian P."/>
            <person name="Spatafora J.W."/>
            <person name="Henrissat B."/>
            <person name="Nagy L.G."/>
            <person name="Aury J.M."/>
            <person name="Wincker P."/>
            <person name="Grigoriev I.V."/>
            <person name="Bonfante P."/>
            <person name="Martin F.M."/>
        </authorList>
    </citation>
    <scope>NUCLEOTIDE SEQUENCE [LARGE SCALE GENOMIC DNA]</scope>
    <source>
        <strain evidence="1 2">120613-1</strain>
    </source>
</reference>
<gene>
    <name evidence="1" type="ORF">L873DRAFT_1793111</name>
</gene>
<protein>
    <submittedName>
        <fullName evidence="1">Uncharacterized protein</fullName>
    </submittedName>
</protein>
<evidence type="ECO:0000313" key="2">
    <source>
        <dbReference type="Proteomes" id="UP000276215"/>
    </source>
</evidence>
<dbReference type="AlphaFoldDB" id="A0A3N4J7P1"/>
<dbReference type="EMBL" id="ML120441">
    <property type="protein sequence ID" value="RPA94205.1"/>
    <property type="molecule type" value="Genomic_DNA"/>
</dbReference>
<organism evidence="1 2">
    <name type="scientific">Choiromyces venosus 120613-1</name>
    <dbReference type="NCBI Taxonomy" id="1336337"/>
    <lineage>
        <taxon>Eukaryota</taxon>
        <taxon>Fungi</taxon>
        <taxon>Dikarya</taxon>
        <taxon>Ascomycota</taxon>
        <taxon>Pezizomycotina</taxon>
        <taxon>Pezizomycetes</taxon>
        <taxon>Pezizales</taxon>
        <taxon>Tuberaceae</taxon>
        <taxon>Choiromyces</taxon>
    </lineage>
</organism>
<evidence type="ECO:0000313" key="1">
    <source>
        <dbReference type="EMBL" id="RPA94205.1"/>
    </source>
</evidence>
<name>A0A3N4J7P1_9PEZI</name>